<dbReference type="CDD" id="cd02012">
    <property type="entry name" value="TPP_TK"/>
    <property type="match status" value="1"/>
</dbReference>
<gene>
    <name evidence="16" type="primary">tkt</name>
    <name evidence="16" type="ORF">IGX34_15770</name>
</gene>
<keyword evidence="9" id="KW-0479">Metal-binding</keyword>
<sequence>MSKIDQQCIDTIRFLAVDMVEKANSGHPGLPLDAAPMAYVLWSHFLRHNPHNPQWPNRDRFVLSAGHGSALLYSLLFLAGYDLSLDDLQHFRQWGSKTPGHPERGHTPGVEVTTGPLGQGFANAVGMAIAEAHLAARYNRERYKVVDHYTYVLASDGDLMEGVASEAASLAGHLKLGKLICLYDDNEVTLAGSTSVTFTENCEQRFQAYGWHTVLVEDGNDLASIEQAIHQAQREVARPSLIRVHTHIGFGSPVQDSYKAHGSPLGKDAVRATKQKLGWPLEPDFFVPGEVFAYMREAVKLGADLENEWMQCMSGYLTDYPQLHAELMTRLNGELPPGWDAHIPHFDADPEGLATREASGKVMNAMAPHLPALVGGSADLDPSTKTALSEFGNFDPPQTGQLEPLQIPQSEWAYTGRNIHFGVREHAMGSIVNGLAAHGGFIPYGATFLVFSDYMRPPIRLAALMGLHVVHVFTHDSIALGEDGPTHQPVEHLAGLRAMPNALVIRPADANETAVAWKVAVQSQDRPVLLALTRQKVPTLDRNVCGSAEGLRQGAYILRDAPDGRPQLLLMASGSEVSLILAAAEQLAQEGLAVRCISMPCQELFDALPQAQRDEVLPPAITARVAVEAASPFGWDKYLGGQGIMLGIDRFGASASDKVLLREFGFTAEHVCAAARAVCQGH</sequence>
<keyword evidence="17" id="KW-1185">Reference proteome</keyword>
<evidence type="ECO:0000259" key="15">
    <source>
        <dbReference type="SMART" id="SM00861"/>
    </source>
</evidence>
<evidence type="ECO:0000256" key="5">
    <source>
        <dbReference type="ARBA" id="ARBA00007131"/>
    </source>
</evidence>
<dbReference type="InterPro" id="IPR005475">
    <property type="entry name" value="Transketolase-like_Pyr-bd"/>
</dbReference>
<dbReference type="EC" id="2.2.1.1" evidence="7 14"/>
<dbReference type="InterPro" id="IPR033247">
    <property type="entry name" value="Transketolase_fam"/>
</dbReference>
<comment type="cofactor">
    <cofactor evidence="4">
        <name>thiamine diphosphate</name>
        <dbReference type="ChEBI" id="CHEBI:58937"/>
    </cofactor>
</comment>
<name>A0ABR9GCS9_9GAMM</name>
<dbReference type="PANTHER" id="PTHR43522">
    <property type="entry name" value="TRANSKETOLASE"/>
    <property type="match status" value="1"/>
</dbReference>
<evidence type="ECO:0000313" key="16">
    <source>
        <dbReference type="EMBL" id="MBE1161841.1"/>
    </source>
</evidence>
<keyword evidence="8 16" id="KW-0808">Transferase</keyword>
<evidence type="ECO:0000256" key="8">
    <source>
        <dbReference type="ARBA" id="ARBA00022679"/>
    </source>
</evidence>
<comment type="caution">
    <text evidence="16">The sequence shown here is derived from an EMBL/GenBank/DDBJ whole genome shotgun (WGS) entry which is preliminary data.</text>
</comment>
<dbReference type="SUPFAM" id="SSF52922">
    <property type="entry name" value="TK C-terminal domain-like"/>
    <property type="match status" value="1"/>
</dbReference>
<protein>
    <recommendedName>
        <fullName evidence="7 14">Transketolase</fullName>
        <ecNumber evidence="7 14">2.2.1.1</ecNumber>
    </recommendedName>
</protein>
<evidence type="ECO:0000256" key="4">
    <source>
        <dbReference type="ARBA" id="ARBA00001964"/>
    </source>
</evidence>
<evidence type="ECO:0000256" key="2">
    <source>
        <dbReference type="ARBA" id="ARBA00001941"/>
    </source>
</evidence>
<dbReference type="Pfam" id="PF22613">
    <property type="entry name" value="Transketolase_C_1"/>
    <property type="match status" value="1"/>
</dbReference>
<evidence type="ECO:0000256" key="11">
    <source>
        <dbReference type="ARBA" id="ARBA00022842"/>
    </source>
</evidence>
<dbReference type="PANTHER" id="PTHR43522:SF2">
    <property type="entry name" value="TRANSKETOLASE 1-RELATED"/>
    <property type="match status" value="1"/>
</dbReference>
<dbReference type="Pfam" id="PF02779">
    <property type="entry name" value="Transket_pyr"/>
    <property type="match status" value="1"/>
</dbReference>
<feature type="domain" description="Transketolase-like pyrimidine-binding" evidence="15">
    <location>
        <begin position="353"/>
        <end position="539"/>
    </location>
</feature>
<dbReference type="InterPro" id="IPR029061">
    <property type="entry name" value="THDP-binding"/>
</dbReference>
<evidence type="ECO:0000256" key="7">
    <source>
        <dbReference type="ARBA" id="ARBA00013152"/>
    </source>
</evidence>
<dbReference type="InterPro" id="IPR055152">
    <property type="entry name" value="Transketolase-like_C_2"/>
</dbReference>
<dbReference type="GO" id="GO:0004802">
    <property type="term" value="F:transketolase activity"/>
    <property type="evidence" value="ECO:0007669"/>
    <property type="project" value="UniProtKB-EC"/>
</dbReference>
<keyword evidence="11" id="KW-0460">Magnesium</keyword>
<comment type="cofactor">
    <cofactor evidence="2">
        <name>Co(2+)</name>
        <dbReference type="ChEBI" id="CHEBI:48828"/>
    </cofactor>
</comment>
<evidence type="ECO:0000256" key="10">
    <source>
        <dbReference type="ARBA" id="ARBA00022837"/>
    </source>
</evidence>
<evidence type="ECO:0000256" key="9">
    <source>
        <dbReference type="ARBA" id="ARBA00022723"/>
    </source>
</evidence>
<dbReference type="SMART" id="SM00861">
    <property type="entry name" value="Transket_pyr"/>
    <property type="match status" value="1"/>
</dbReference>
<evidence type="ECO:0000256" key="12">
    <source>
        <dbReference type="ARBA" id="ARBA00023052"/>
    </source>
</evidence>
<dbReference type="InterPro" id="IPR005474">
    <property type="entry name" value="Transketolase_N"/>
</dbReference>
<dbReference type="Gene3D" id="3.40.50.970">
    <property type="match status" value="2"/>
</dbReference>
<dbReference type="NCBIfam" id="TIGR00232">
    <property type="entry name" value="tktlase_bact"/>
    <property type="match status" value="1"/>
</dbReference>
<dbReference type="CDD" id="cd07033">
    <property type="entry name" value="TPP_PYR_DXS_TK_like"/>
    <property type="match status" value="1"/>
</dbReference>
<reference evidence="16 17" key="1">
    <citation type="submission" date="2020-09" db="EMBL/GenBank/DDBJ databases">
        <title>Dyella sp. 7MK23 isolated from forest soil.</title>
        <authorList>
            <person name="Fu J."/>
        </authorList>
    </citation>
    <scope>NUCLEOTIDE SEQUENCE [LARGE SCALE GENOMIC DNA]</scope>
    <source>
        <strain evidence="16 17">7MK23</strain>
    </source>
</reference>
<comment type="catalytic activity">
    <reaction evidence="13">
        <text>D-sedoheptulose 7-phosphate + D-glyceraldehyde 3-phosphate = aldehydo-D-ribose 5-phosphate + D-xylulose 5-phosphate</text>
        <dbReference type="Rhea" id="RHEA:10508"/>
        <dbReference type="ChEBI" id="CHEBI:57483"/>
        <dbReference type="ChEBI" id="CHEBI:57737"/>
        <dbReference type="ChEBI" id="CHEBI:58273"/>
        <dbReference type="ChEBI" id="CHEBI:59776"/>
        <dbReference type="EC" id="2.2.1.1"/>
    </reaction>
</comment>
<accession>A0ABR9GCS9</accession>
<comment type="cofactor">
    <cofactor evidence="1">
        <name>Ca(2+)</name>
        <dbReference type="ChEBI" id="CHEBI:29108"/>
    </cofactor>
</comment>
<dbReference type="Gene3D" id="3.40.50.920">
    <property type="match status" value="1"/>
</dbReference>
<evidence type="ECO:0000256" key="1">
    <source>
        <dbReference type="ARBA" id="ARBA00001913"/>
    </source>
</evidence>
<dbReference type="RefSeq" id="WP_192556685.1">
    <property type="nucleotide sequence ID" value="NZ_JACZZA010000010.1"/>
</dbReference>
<evidence type="ECO:0000256" key="13">
    <source>
        <dbReference type="ARBA" id="ARBA00049473"/>
    </source>
</evidence>
<evidence type="ECO:0000313" key="17">
    <source>
        <dbReference type="Proteomes" id="UP000651010"/>
    </source>
</evidence>
<dbReference type="Pfam" id="PF00456">
    <property type="entry name" value="Transketolase_N"/>
    <property type="match status" value="1"/>
</dbReference>
<evidence type="ECO:0000256" key="14">
    <source>
        <dbReference type="NCBIfam" id="TIGR00232"/>
    </source>
</evidence>
<dbReference type="SUPFAM" id="SSF52518">
    <property type="entry name" value="Thiamin diphosphate-binding fold (THDP-binding)"/>
    <property type="match status" value="2"/>
</dbReference>
<dbReference type="PROSITE" id="PS00802">
    <property type="entry name" value="TRANSKETOLASE_2"/>
    <property type="match status" value="1"/>
</dbReference>
<keyword evidence="12" id="KW-0786">Thiamine pyrophosphate</keyword>
<dbReference type="Proteomes" id="UP000651010">
    <property type="component" value="Unassembled WGS sequence"/>
</dbReference>
<comment type="cofactor">
    <cofactor evidence="3">
        <name>Mg(2+)</name>
        <dbReference type="ChEBI" id="CHEBI:18420"/>
    </cofactor>
</comment>
<evidence type="ECO:0000256" key="3">
    <source>
        <dbReference type="ARBA" id="ARBA00001946"/>
    </source>
</evidence>
<organism evidence="16 17">
    <name type="scientific">Dyella acidiphila</name>
    <dbReference type="NCBI Taxonomy" id="2775866"/>
    <lineage>
        <taxon>Bacteria</taxon>
        <taxon>Pseudomonadati</taxon>
        <taxon>Pseudomonadota</taxon>
        <taxon>Gammaproteobacteria</taxon>
        <taxon>Lysobacterales</taxon>
        <taxon>Rhodanobacteraceae</taxon>
        <taxon>Dyella</taxon>
    </lineage>
</organism>
<dbReference type="InterPro" id="IPR020826">
    <property type="entry name" value="Transketolase_BS"/>
</dbReference>
<dbReference type="InterPro" id="IPR005478">
    <property type="entry name" value="Transketolase_bac-like"/>
</dbReference>
<keyword evidence="10" id="KW-0106">Calcium</keyword>
<proteinExistence type="inferred from homology"/>
<evidence type="ECO:0000256" key="6">
    <source>
        <dbReference type="ARBA" id="ARBA00011738"/>
    </source>
</evidence>
<dbReference type="InterPro" id="IPR009014">
    <property type="entry name" value="Transketo_C/PFOR_II"/>
</dbReference>
<comment type="similarity">
    <text evidence="5">Belongs to the transketolase family.</text>
</comment>
<dbReference type="EMBL" id="JACZZA010000010">
    <property type="protein sequence ID" value="MBE1161841.1"/>
    <property type="molecule type" value="Genomic_DNA"/>
</dbReference>
<comment type="subunit">
    <text evidence="6">Homodimer.</text>
</comment>